<feature type="domain" description="Histidine Kinase" evidence="2">
    <location>
        <begin position="100"/>
        <end position="385"/>
    </location>
</feature>
<evidence type="ECO:0000313" key="3">
    <source>
        <dbReference type="EMBL" id="MBD2757105.1"/>
    </source>
</evidence>
<keyword evidence="4" id="KW-1185">Reference proteome</keyword>
<evidence type="ECO:0000313" key="4">
    <source>
        <dbReference type="Proteomes" id="UP000653797"/>
    </source>
</evidence>
<comment type="caution">
    <text evidence="3">The sequence shown here is derived from an EMBL/GenBank/DDBJ whole genome shotgun (WGS) entry which is preliminary data.</text>
</comment>
<evidence type="ECO:0000259" key="2">
    <source>
        <dbReference type="Pfam" id="PF22561"/>
    </source>
</evidence>
<accession>A0A927GGY6</accession>
<reference evidence="3" key="1">
    <citation type="submission" date="2020-09" db="EMBL/GenBank/DDBJ databases">
        <authorList>
            <person name="Kim M.K."/>
        </authorList>
    </citation>
    <scope>NUCLEOTIDE SEQUENCE</scope>
    <source>
        <strain evidence="3">BT704</strain>
    </source>
</reference>
<dbReference type="EMBL" id="JACXAA010000017">
    <property type="protein sequence ID" value="MBD2757105.1"/>
    <property type="molecule type" value="Genomic_DNA"/>
</dbReference>
<evidence type="ECO:0000256" key="1">
    <source>
        <dbReference type="SAM" id="MobiDB-lite"/>
    </source>
</evidence>
<protein>
    <recommendedName>
        <fullName evidence="2">Histidine Kinase domain-containing protein</fullName>
    </recommendedName>
</protein>
<name>A0A927GGY6_9BACT</name>
<feature type="compositionally biased region" description="Polar residues" evidence="1">
    <location>
        <begin position="79"/>
        <end position="89"/>
    </location>
</feature>
<proteinExistence type="predicted"/>
<dbReference type="RefSeq" id="WP_191042724.1">
    <property type="nucleotide sequence ID" value="NZ_JACXAA010000017.1"/>
</dbReference>
<feature type="region of interest" description="Disordered" evidence="1">
    <location>
        <begin position="78"/>
        <end position="98"/>
    </location>
</feature>
<organism evidence="3 4">
    <name type="scientific">Spirosoma validum</name>
    <dbReference type="NCBI Taxonomy" id="2771355"/>
    <lineage>
        <taxon>Bacteria</taxon>
        <taxon>Pseudomonadati</taxon>
        <taxon>Bacteroidota</taxon>
        <taxon>Cytophagia</taxon>
        <taxon>Cytophagales</taxon>
        <taxon>Cytophagaceae</taxon>
        <taxon>Spirosoma</taxon>
    </lineage>
</organism>
<dbReference type="InterPro" id="IPR054731">
    <property type="entry name" value="HisKin-conflict"/>
</dbReference>
<gene>
    <name evidence="3" type="ORF">IC230_29775</name>
</gene>
<sequence length="387" mass="45770">MQREIDKLEAKEGESTRVERLKSRFYDVVEIEEMTVGGHGQQSEDSKISGNSIVLQNEGSNQYRSLDGSIDNQIKAGNEKQSNSLSTGHPKTDEVSRAFPHKPKDVANFMKLFDDSNGLKYLTHEFDEPNATFYVDDFLSSSEILFKEYDKKYIIPKSLWSLIENFAFKEAPDWTAEKQMKEGWASPKWKDWARHNGHPLKNRDFENIVQSFRKSTRVKNTLDYLINLVIDDKFKEKRSEFNFDFFDLDKADFYTYVVNFRRALRALFDEICERPKYPNVSIRYKRLIDNDYRTRVIEIFQENSYPTNKTLGETLEKYKKGGGHLWNIRQNLFGYCDWYIETIWDEKPIRLHLLKEGMKDSKIEFNIEELEAISQPGFMHTLIFYFK</sequence>
<dbReference type="Pfam" id="PF22561">
    <property type="entry name" value="HisKin-conflict"/>
    <property type="match status" value="1"/>
</dbReference>
<dbReference type="AlphaFoldDB" id="A0A927GGY6"/>
<dbReference type="Proteomes" id="UP000653797">
    <property type="component" value="Unassembled WGS sequence"/>
</dbReference>